<dbReference type="EMBL" id="JADEXG010000061">
    <property type="protein sequence ID" value="MBE9079597.1"/>
    <property type="molecule type" value="Genomic_DNA"/>
</dbReference>
<dbReference type="AlphaFoldDB" id="A0A8J7DD70"/>
<organism evidence="1 2">
    <name type="scientific">Vasconcelosia minhoensis LEGE 07310</name>
    <dbReference type="NCBI Taxonomy" id="915328"/>
    <lineage>
        <taxon>Bacteria</taxon>
        <taxon>Bacillati</taxon>
        <taxon>Cyanobacteriota</taxon>
        <taxon>Cyanophyceae</taxon>
        <taxon>Nodosilineales</taxon>
        <taxon>Cymatolegaceae</taxon>
        <taxon>Vasconcelosia</taxon>
        <taxon>Vasconcelosia minhoensis</taxon>
    </lineage>
</organism>
<dbReference type="RefSeq" id="WP_193910714.1">
    <property type="nucleotide sequence ID" value="NZ_JADEXG010000061.1"/>
</dbReference>
<sequence length="70" mass="7991">MIPIKRQIVTDEAMQPVAVIISYADWQQIEALLQAEPSKDNSQRLASYAGSITLSLDPLTYQKQIRDEWN</sequence>
<accession>A0A8J7DD70</accession>
<gene>
    <name evidence="1" type="ORF">IQ241_20235</name>
</gene>
<reference evidence="1" key="1">
    <citation type="submission" date="2020-10" db="EMBL/GenBank/DDBJ databases">
        <authorList>
            <person name="Castelo-Branco R."/>
            <person name="Eusebio N."/>
            <person name="Adriana R."/>
            <person name="Vieira A."/>
            <person name="Brugerolle De Fraissinette N."/>
            <person name="Rezende De Castro R."/>
            <person name="Schneider M.P."/>
            <person name="Vasconcelos V."/>
            <person name="Leao P.N."/>
        </authorList>
    </citation>
    <scope>NUCLEOTIDE SEQUENCE</scope>
    <source>
        <strain evidence="1">LEGE 07310</strain>
    </source>
</reference>
<evidence type="ECO:0000313" key="2">
    <source>
        <dbReference type="Proteomes" id="UP000636505"/>
    </source>
</evidence>
<dbReference type="Proteomes" id="UP000636505">
    <property type="component" value="Unassembled WGS sequence"/>
</dbReference>
<evidence type="ECO:0000313" key="1">
    <source>
        <dbReference type="EMBL" id="MBE9079597.1"/>
    </source>
</evidence>
<protein>
    <submittedName>
        <fullName evidence="1">Uncharacterized protein</fullName>
    </submittedName>
</protein>
<keyword evidence="2" id="KW-1185">Reference proteome</keyword>
<comment type="caution">
    <text evidence="1">The sequence shown here is derived from an EMBL/GenBank/DDBJ whole genome shotgun (WGS) entry which is preliminary data.</text>
</comment>
<proteinExistence type="predicted"/>
<name>A0A8J7DD70_9CYAN</name>